<keyword evidence="5" id="KW-0547">Nucleotide-binding</keyword>
<feature type="domain" description="PIK helical" evidence="9">
    <location>
        <begin position="1317"/>
        <end position="1493"/>
    </location>
</feature>
<dbReference type="Gene3D" id="3.30.1010.10">
    <property type="entry name" value="Phosphatidylinositol 3-kinase Catalytic Subunit, Chain A, domain 4"/>
    <property type="match status" value="1"/>
</dbReference>
<dbReference type="PANTHER" id="PTHR10048:SF15">
    <property type="entry name" value="PHOSPHATIDYLINOSITOL 4-KINASE ALPHA"/>
    <property type="match status" value="1"/>
</dbReference>
<evidence type="ECO:0000256" key="5">
    <source>
        <dbReference type="ARBA" id="ARBA00022741"/>
    </source>
</evidence>
<dbReference type="PANTHER" id="PTHR10048">
    <property type="entry name" value="PHOSPHATIDYLINOSITOL KINASE"/>
    <property type="match status" value="1"/>
</dbReference>
<dbReference type="InterPro" id="IPR000403">
    <property type="entry name" value="PI3/4_kinase_cat_dom"/>
</dbReference>
<evidence type="ECO:0000313" key="11">
    <source>
        <dbReference type="Proteomes" id="UP000799767"/>
    </source>
</evidence>
<name>A0A6A6PLX7_9PEZI</name>
<dbReference type="InterPro" id="IPR018936">
    <property type="entry name" value="PI3/4_kinase_CS"/>
</dbReference>
<dbReference type="Pfam" id="PF00454">
    <property type="entry name" value="PI3_PI4_kinase"/>
    <property type="match status" value="1"/>
</dbReference>
<dbReference type="SMART" id="SM00146">
    <property type="entry name" value="PI3Kc"/>
    <property type="match status" value="1"/>
</dbReference>
<dbReference type="FunFam" id="3.30.1010.10:FF:000014">
    <property type="entry name" value="Phosphatidylinositol 4-kinase STT4"/>
    <property type="match status" value="1"/>
</dbReference>
<dbReference type="Gene3D" id="1.10.1070.11">
    <property type="entry name" value="Phosphatidylinositol 3-/4-kinase, catalytic domain"/>
    <property type="match status" value="1"/>
</dbReference>
<feature type="domain" description="PI3K/PI4K catalytic" evidence="8">
    <location>
        <begin position="1595"/>
        <end position="1857"/>
    </location>
</feature>
<evidence type="ECO:0000256" key="4">
    <source>
        <dbReference type="ARBA" id="ARBA00022679"/>
    </source>
</evidence>
<keyword evidence="6 10" id="KW-0418">Kinase</keyword>
<proteinExistence type="inferred from homology"/>
<dbReference type="GO" id="GO:0004430">
    <property type="term" value="F:1-phosphatidylinositol 4-kinase activity"/>
    <property type="evidence" value="ECO:0007669"/>
    <property type="project" value="UniProtKB-EC"/>
</dbReference>
<evidence type="ECO:0000259" key="9">
    <source>
        <dbReference type="PROSITE" id="PS51545"/>
    </source>
</evidence>
<dbReference type="FunFam" id="1.25.40.70:FF:000011">
    <property type="entry name" value="Phosphatidylinositol 4-kinase alpha"/>
    <property type="match status" value="1"/>
</dbReference>
<dbReference type="GO" id="GO:0046854">
    <property type="term" value="P:phosphatidylinositol phosphate biosynthetic process"/>
    <property type="evidence" value="ECO:0007669"/>
    <property type="project" value="InterPro"/>
</dbReference>
<protein>
    <recommendedName>
        <fullName evidence="3">1-phosphatidylinositol 4-kinase</fullName>
        <ecNumber evidence="3">2.7.1.67</ecNumber>
    </recommendedName>
</protein>
<evidence type="ECO:0000259" key="8">
    <source>
        <dbReference type="PROSITE" id="PS50290"/>
    </source>
</evidence>
<dbReference type="RefSeq" id="XP_033587234.1">
    <property type="nucleotide sequence ID" value="XM_033731455.1"/>
</dbReference>
<dbReference type="PROSITE" id="PS51545">
    <property type="entry name" value="PIK_HELICAL"/>
    <property type="match status" value="1"/>
</dbReference>
<dbReference type="InterPro" id="IPR045495">
    <property type="entry name" value="PI4K_N"/>
</dbReference>
<evidence type="ECO:0000256" key="3">
    <source>
        <dbReference type="ARBA" id="ARBA00012169"/>
    </source>
</evidence>
<dbReference type="FunFam" id="1.10.1070.11:FF:000022">
    <property type="entry name" value="Phosphatidylinositol 4-kinase stt4"/>
    <property type="match status" value="1"/>
</dbReference>
<dbReference type="InterPro" id="IPR016024">
    <property type="entry name" value="ARM-type_fold"/>
</dbReference>
<dbReference type="Pfam" id="PF19274">
    <property type="entry name" value="PI4K_N"/>
    <property type="match status" value="1"/>
</dbReference>
<evidence type="ECO:0000256" key="6">
    <source>
        <dbReference type="ARBA" id="ARBA00022777"/>
    </source>
</evidence>
<dbReference type="PROSITE" id="PS00916">
    <property type="entry name" value="PI3_4_KINASE_2"/>
    <property type="match status" value="1"/>
</dbReference>
<keyword evidence="4" id="KW-0808">Transferase</keyword>
<dbReference type="EC" id="2.7.1.67" evidence="3"/>
<dbReference type="OrthoDB" id="10264149at2759"/>
<dbReference type="InterPro" id="IPR015433">
    <property type="entry name" value="PI3/4_kinase"/>
</dbReference>
<dbReference type="CDD" id="cd05167">
    <property type="entry name" value="PI4Kc_III_alpha"/>
    <property type="match status" value="1"/>
</dbReference>
<dbReference type="GeneID" id="54472457"/>
<dbReference type="GO" id="GO:0005524">
    <property type="term" value="F:ATP binding"/>
    <property type="evidence" value="ECO:0007669"/>
    <property type="project" value="UniProtKB-KW"/>
</dbReference>
<accession>A0A6A6PLX7</accession>
<dbReference type="Proteomes" id="UP000799767">
    <property type="component" value="Unassembled WGS sequence"/>
</dbReference>
<dbReference type="InterPro" id="IPR001263">
    <property type="entry name" value="PI3K_accessory_dom"/>
</dbReference>
<dbReference type="PROSITE" id="PS50290">
    <property type="entry name" value="PI3_4_KINASE_3"/>
    <property type="match status" value="1"/>
</dbReference>
<keyword evidence="7" id="KW-0067">ATP-binding</keyword>
<organism evidence="10 11">
    <name type="scientific">Neohortaea acidophila</name>
    <dbReference type="NCBI Taxonomy" id="245834"/>
    <lineage>
        <taxon>Eukaryota</taxon>
        <taxon>Fungi</taxon>
        <taxon>Dikarya</taxon>
        <taxon>Ascomycota</taxon>
        <taxon>Pezizomycotina</taxon>
        <taxon>Dothideomycetes</taxon>
        <taxon>Dothideomycetidae</taxon>
        <taxon>Mycosphaerellales</taxon>
        <taxon>Teratosphaeriaceae</taxon>
        <taxon>Neohortaea</taxon>
    </lineage>
</organism>
<dbReference type="Pfam" id="PF00613">
    <property type="entry name" value="PI3Ka"/>
    <property type="match status" value="1"/>
</dbReference>
<keyword evidence="11" id="KW-1185">Reference proteome</keyword>
<reference evidence="10" key="1">
    <citation type="journal article" date="2020" name="Stud. Mycol.">
        <title>101 Dothideomycetes genomes: a test case for predicting lifestyles and emergence of pathogens.</title>
        <authorList>
            <person name="Haridas S."/>
            <person name="Albert R."/>
            <person name="Binder M."/>
            <person name="Bloem J."/>
            <person name="Labutti K."/>
            <person name="Salamov A."/>
            <person name="Andreopoulos B."/>
            <person name="Baker S."/>
            <person name="Barry K."/>
            <person name="Bills G."/>
            <person name="Bluhm B."/>
            <person name="Cannon C."/>
            <person name="Castanera R."/>
            <person name="Culley D."/>
            <person name="Daum C."/>
            <person name="Ezra D."/>
            <person name="Gonzalez J."/>
            <person name="Henrissat B."/>
            <person name="Kuo A."/>
            <person name="Liang C."/>
            <person name="Lipzen A."/>
            <person name="Lutzoni F."/>
            <person name="Magnuson J."/>
            <person name="Mondo S."/>
            <person name="Nolan M."/>
            <person name="Ohm R."/>
            <person name="Pangilinan J."/>
            <person name="Park H.-J."/>
            <person name="Ramirez L."/>
            <person name="Alfaro M."/>
            <person name="Sun H."/>
            <person name="Tritt A."/>
            <person name="Yoshinaga Y."/>
            <person name="Zwiers L.-H."/>
            <person name="Turgeon B."/>
            <person name="Goodwin S."/>
            <person name="Spatafora J."/>
            <person name="Crous P."/>
            <person name="Grigoriev I."/>
        </authorList>
    </citation>
    <scope>NUCLEOTIDE SEQUENCE</scope>
    <source>
        <strain evidence="10">CBS 113389</strain>
    </source>
</reference>
<evidence type="ECO:0000256" key="7">
    <source>
        <dbReference type="ARBA" id="ARBA00022840"/>
    </source>
</evidence>
<dbReference type="SUPFAM" id="SSF48371">
    <property type="entry name" value="ARM repeat"/>
    <property type="match status" value="1"/>
</dbReference>
<sequence length="1873" mass="209651">MSLRELEVLAALCKAAPLLRTMEDAANLLDQLCPYLPEAHRQHLRYSPLYQHLPPWESLSFDLTSAILAIGLNHPSLRQKALATITETVEQLTNSAESTAWMTPVPKHDTVGQAHAVERILPAIQLTVSLLGFLRATANHVRIWTPQQRMFMIQKLRYLLSEKFMVSMEGALSAVRNSRSNSHPAKEWRRWIRRYATKGTPLGAMLLQQAFMKVVEESVSRLLAPESDLTSSGLWDTLVHRSPLVDRRNLDADDDMMVELTEVVIEELDLLEADADYLQVSSAWQQRLALQVKASSLRSFLYCSLINEGIADDDLLLSWFDGITADYVQMANEELAKTVLQSMVVLARTSTTTASNMSRSVPRLLVHGKMPSETARFAGQCLATILKRLSQDLVISTLYSLGNLLSAGNEQPPGASPFFDGVADGTNGSSESYPSQQLLGSQLSLVVSDEEESNVVYGSIIAAIVSIATACNDEKITALALSILVQKLGRISQTVNARVIIESAALGLCGGVDQLKALVRLYARIAGESIVRNSSVIINAVTDARVRLAMWIKKDSPLYEPYLMHLLDLGVSSGDTAGERKVDVAQATETIARLIRPTAVLASHDTDHLPLFEDENGVLQLSRDAWFNLVVHGFTWNSPTTREHTEELQLLASYSLPLVDEDRVDMPESGIDLNPVLRRGASTQGSTELKAALTAALPQCEHHIKDLEYQDCVFLNAALLVSTFRARSGDCTAVLSYFLENKVKKTEMGSVMLAISQRSVDTFLSPALTGKRHEFGASQVALQLASFFEGACHRISKVQIAAVSAADRIINQIPSALCQKASLFALLELLTLMWKSCLDAETDEYDWKAIYTSVRGNVTIRISDDVHYRQTTLTNFHQRCRLWVSKAINLAPLDVKGLLQAYLEDYEDDGSYGHIALGRSFAVEMGSTIPSTDQRLTSLDRQRDLNVNTASDFIAQYTTRLEYRSVETSTKADDDWLIVEHPGSVHPLHPEPSTSELVEARRLRSTAQKLQKREHVPFAEVRDTLRNAAGVLSENACDRTALVSDLVGIPFALFTKQSINLGISLWLGIVKENPALESRILVEIAAGWEASIRRKKGLFHPTLHHPDPFYLKEEFAPSAWSTISRRQQMVQNLITPHLRLTHLLSSHFNASRLIAPSIEHVYIRLMYITMRAMKRTSPHPLAREVHFSIILLALSVLCYSTHIRPATRWRLKDSILSAGLGWFAAPPRWSFGSNRLQVKAEIKLLNDVYGMLKETGPIGTQATRSLQSLRSKQELLQHLLMHEVNRLTVWISPLGSDSRGTVPLNNLGATVKDSAILPLVGTAWKEDPRIAVQLAARFSQSESLMNEVRAYILRRPDQVIDEPDALYVLLGSLLPDDVRVQLKYLLYWAPINPMAAVTYFLPAYGNHPFIIQYAMRALDSHSVDVTFFYVPQVVQTLRYDALGYVERYIIEAATFSQLFAHQIIWNMKANAYKDEESQEPDPVKPSLDRVTDALISSFTTEDRGFYEREFDFFGKVTDISGTLKPLIKKPKSEKKAKIEEELRKIQVEVGVYLPSNPDGVVIGIDRKSGKPLQSHAKAPFMATFRIRKEDVEQQEDNEQALTNGDAHKRRAVEIWQSAIFKVGDDCRQDVLALQMIAAFRGIFNTVGLDVYVFPYRVTATAPGCGVIDVLPNSISRDMLGREAVNGLYEYFISKYGHEDSIRFQEARSNFIKSMAAYSIISFLLQFKDRHNGNIMVDDAGHILHIDFGFCFDVVPGGVKFERAPFKLTPEMLAVMGGSTKSQPFRTFEELCVKAFLASRQYVEQLSHIVSTMLDSGLPCFKPQTMKHFRERFVLEKSDREAAEFVRHLVHVSERSYSTGVYDYYQLLTNGIPY</sequence>
<dbReference type="GO" id="GO:0005886">
    <property type="term" value="C:plasma membrane"/>
    <property type="evidence" value="ECO:0007669"/>
    <property type="project" value="TreeGrafter"/>
</dbReference>
<dbReference type="GO" id="GO:0048015">
    <property type="term" value="P:phosphatidylinositol-mediated signaling"/>
    <property type="evidence" value="ECO:0007669"/>
    <property type="project" value="TreeGrafter"/>
</dbReference>
<dbReference type="PROSITE" id="PS00915">
    <property type="entry name" value="PI3_4_KINASE_1"/>
    <property type="match status" value="1"/>
</dbReference>
<dbReference type="InterPro" id="IPR042236">
    <property type="entry name" value="PI3K_accessory_sf"/>
</dbReference>
<evidence type="ECO:0000256" key="1">
    <source>
        <dbReference type="ARBA" id="ARBA00001686"/>
    </source>
</evidence>
<dbReference type="InterPro" id="IPR011009">
    <property type="entry name" value="Kinase-like_dom_sf"/>
</dbReference>
<evidence type="ECO:0000256" key="2">
    <source>
        <dbReference type="ARBA" id="ARBA00006209"/>
    </source>
</evidence>
<dbReference type="Gene3D" id="1.25.40.70">
    <property type="entry name" value="Phosphatidylinositol 3-kinase, accessory domain (PIK)"/>
    <property type="match status" value="1"/>
</dbReference>
<dbReference type="GO" id="GO:0005737">
    <property type="term" value="C:cytoplasm"/>
    <property type="evidence" value="ECO:0007669"/>
    <property type="project" value="TreeGrafter"/>
</dbReference>
<evidence type="ECO:0000313" key="10">
    <source>
        <dbReference type="EMBL" id="KAF2480664.1"/>
    </source>
</evidence>
<dbReference type="SUPFAM" id="SSF56112">
    <property type="entry name" value="Protein kinase-like (PK-like)"/>
    <property type="match status" value="1"/>
</dbReference>
<comment type="similarity">
    <text evidence="2">Belongs to the PI3/PI4-kinase family. Type III PI4K subfamily.</text>
</comment>
<comment type="catalytic activity">
    <reaction evidence="1">
        <text>a 1,2-diacyl-sn-glycero-3-phospho-(1D-myo-inositol) + ATP = a 1,2-diacyl-sn-glycero-3-phospho-(1D-myo-inositol 4-phosphate) + ADP + H(+)</text>
        <dbReference type="Rhea" id="RHEA:19877"/>
        <dbReference type="ChEBI" id="CHEBI:15378"/>
        <dbReference type="ChEBI" id="CHEBI:30616"/>
        <dbReference type="ChEBI" id="CHEBI:57880"/>
        <dbReference type="ChEBI" id="CHEBI:58178"/>
        <dbReference type="ChEBI" id="CHEBI:456216"/>
        <dbReference type="EC" id="2.7.1.67"/>
    </reaction>
</comment>
<dbReference type="EMBL" id="MU001639">
    <property type="protein sequence ID" value="KAF2480664.1"/>
    <property type="molecule type" value="Genomic_DNA"/>
</dbReference>
<dbReference type="SMART" id="SM00145">
    <property type="entry name" value="PI3Ka"/>
    <property type="match status" value="1"/>
</dbReference>
<dbReference type="InterPro" id="IPR036940">
    <property type="entry name" value="PI3/4_kinase_cat_sf"/>
</dbReference>
<gene>
    <name evidence="10" type="ORF">BDY17DRAFT_254676</name>
</gene>